<dbReference type="RefSeq" id="WP_265895794.1">
    <property type="nucleotide sequence ID" value="NZ_JAPIVE010000001.1"/>
</dbReference>
<comment type="caution">
    <text evidence="1">The sequence shown here is derived from an EMBL/GenBank/DDBJ whole genome shotgun (WGS) entry which is preliminary data.</text>
</comment>
<protein>
    <submittedName>
        <fullName evidence="1">Uncharacterized protein</fullName>
    </submittedName>
</protein>
<sequence>MRIIGCTLIGLALAGLALFYAETGSFRQSNRYIGGVTLALPWRLAVPADTVSSDELMRLETRLIAAPPLLAIMPEQGLDQPVEIPALALMDAFEHELAARGITHYQLEVSGWLVTRSMLYPGPGERSVRRCLVSVDAPITPPLAYPSRQMPLMLTSCQRLSSTSAD</sequence>
<proteinExistence type="predicted"/>
<evidence type="ECO:0000313" key="2">
    <source>
        <dbReference type="Proteomes" id="UP001165678"/>
    </source>
</evidence>
<name>A0AA41ZKY8_9GAMM</name>
<dbReference type="Proteomes" id="UP001165678">
    <property type="component" value="Unassembled WGS sequence"/>
</dbReference>
<accession>A0AA41ZKY8</accession>
<evidence type="ECO:0000313" key="1">
    <source>
        <dbReference type="EMBL" id="MCX2523693.1"/>
    </source>
</evidence>
<gene>
    <name evidence="1" type="ORF">OQ287_05530</name>
</gene>
<dbReference type="EMBL" id="JAPIVE010000001">
    <property type="protein sequence ID" value="MCX2523693.1"/>
    <property type="molecule type" value="Genomic_DNA"/>
</dbReference>
<dbReference type="AlphaFoldDB" id="A0AA41ZKY8"/>
<reference evidence="1" key="1">
    <citation type="submission" date="2022-11" db="EMBL/GenBank/DDBJ databases">
        <title>Larsenimonas rhizosphaerae sp. nov., isolated from a tidal mudflat.</title>
        <authorList>
            <person name="Lee S.D."/>
            <person name="Kim I.S."/>
        </authorList>
    </citation>
    <scope>NUCLEOTIDE SEQUENCE</scope>
    <source>
        <strain evidence="1">GH2-1</strain>
    </source>
</reference>
<keyword evidence="2" id="KW-1185">Reference proteome</keyword>
<organism evidence="1 2">
    <name type="scientific">Larsenimonas rhizosphaerae</name>
    <dbReference type="NCBI Taxonomy" id="2944682"/>
    <lineage>
        <taxon>Bacteria</taxon>
        <taxon>Pseudomonadati</taxon>
        <taxon>Pseudomonadota</taxon>
        <taxon>Gammaproteobacteria</taxon>
        <taxon>Oceanospirillales</taxon>
        <taxon>Halomonadaceae</taxon>
        <taxon>Larsenimonas</taxon>
    </lineage>
</organism>